<evidence type="ECO:0000313" key="1">
    <source>
        <dbReference type="EMBL" id="GAV77071.1"/>
    </source>
</evidence>
<gene>
    <name evidence="1" type="ORF">CFOL_v3_20543</name>
</gene>
<comment type="caution">
    <text evidence="1">The sequence shown here is derived from an EMBL/GenBank/DDBJ whole genome shotgun (WGS) entry which is preliminary data.</text>
</comment>
<name>A0A1Q3CAG4_CEPFO</name>
<protein>
    <submittedName>
        <fullName evidence="1">Uncharacterized protein</fullName>
    </submittedName>
</protein>
<evidence type="ECO:0000313" key="2">
    <source>
        <dbReference type="Proteomes" id="UP000187406"/>
    </source>
</evidence>
<dbReference type="EMBL" id="BDDD01001566">
    <property type="protein sequence ID" value="GAV77071.1"/>
    <property type="molecule type" value="Genomic_DNA"/>
</dbReference>
<dbReference type="Proteomes" id="UP000187406">
    <property type="component" value="Unassembled WGS sequence"/>
</dbReference>
<accession>A0A1Q3CAG4</accession>
<sequence>MALLAKQGWRFIDMAETICGTNPSYTWRSMLEARDIIRGGIKWRVEDDQIIKVWQDR</sequence>
<dbReference type="InParanoid" id="A0A1Q3CAG4"/>
<proteinExistence type="predicted"/>
<dbReference type="AlphaFoldDB" id="A0A1Q3CAG4"/>
<keyword evidence="2" id="KW-1185">Reference proteome</keyword>
<dbReference type="OrthoDB" id="1742963at2759"/>
<organism evidence="1 2">
    <name type="scientific">Cephalotus follicularis</name>
    <name type="common">Albany pitcher plant</name>
    <dbReference type="NCBI Taxonomy" id="3775"/>
    <lineage>
        <taxon>Eukaryota</taxon>
        <taxon>Viridiplantae</taxon>
        <taxon>Streptophyta</taxon>
        <taxon>Embryophyta</taxon>
        <taxon>Tracheophyta</taxon>
        <taxon>Spermatophyta</taxon>
        <taxon>Magnoliopsida</taxon>
        <taxon>eudicotyledons</taxon>
        <taxon>Gunneridae</taxon>
        <taxon>Pentapetalae</taxon>
        <taxon>rosids</taxon>
        <taxon>fabids</taxon>
        <taxon>Oxalidales</taxon>
        <taxon>Cephalotaceae</taxon>
        <taxon>Cephalotus</taxon>
    </lineage>
</organism>
<reference evidence="2" key="1">
    <citation type="submission" date="2016-04" db="EMBL/GenBank/DDBJ databases">
        <title>Cephalotus genome sequencing.</title>
        <authorList>
            <person name="Fukushima K."/>
            <person name="Hasebe M."/>
            <person name="Fang X."/>
        </authorList>
    </citation>
    <scope>NUCLEOTIDE SEQUENCE [LARGE SCALE GENOMIC DNA]</scope>
    <source>
        <strain evidence="2">cv. St1</strain>
    </source>
</reference>